<dbReference type="EMBL" id="BJOC01000031">
    <property type="protein sequence ID" value="GED23274.1"/>
    <property type="molecule type" value="Genomic_DNA"/>
</dbReference>
<name>A0A4Y4F5Y2_9GAMM</name>
<sequence>MARLTPSKRDLRAFNTLNTAALYCDTNYPIFENDAGIICVMTHQRIDMLTGGDSSSQGMESEQPSSENTSQDGQSANTNAQ</sequence>
<keyword evidence="3" id="KW-1185">Reference proteome</keyword>
<dbReference type="Proteomes" id="UP000319812">
    <property type="component" value="Unassembled WGS sequence"/>
</dbReference>
<proteinExistence type="predicted"/>
<feature type="region of interest" description="Disordered" evidence="1">
    <location>
        <begin position="49"/>
        <end position="81"/>
    </location>
</feature>
<accession>A0A4Y4F5Y2</accession>
<protein>
    <submittedName>
        <fullName evidence="2">Uncharacterized protein</fullName>
    </submittedName>
</protein>
<evidence type="ECO:0000313" key="2">
    <source>
        <dbReference type="EMBL" id="GED23274.1"/>
    </source>
</evidence>
<organism evidence="2 3">
    <name type="scientific">Halomonas halmophila</name>
    <dbReference type="NCBI Taxonomy" id="252"/>
    <lineage>
        <taxon>Bacteria</taxon>
        <taxon>Pseudomonadati</taxon>
        <taxon>Pseudomonadota</taxon>
        <taxon>Gammaproteobacteria</taxon>
        <taxon>Oceanospirillales</taxon>
        <taxon>Halomonadaceae</taxon>
        <taxon>Halomonas</taxon>
    </lineage>
</organism>
<dbReference type="AlphaFoldDB" id="A0A4Y4F5Y2"/>
<feature type="compositionally biased region" description="Polar residues" evidence="1">
    <location>
        <begin position="52"/>
        <end position="81"/>
    </location>
</feature>
<reference evidence="2 3" key="1">
    <citation type="submission" date="2019-06" db="EMBL/GenBank/DDBJ databases">
        <title>Whole genome shotgun sequence of Halomonas halmophila NBRC 15537.</title>
        <authorList>
            <person name="Hosoyama A."/>
            <person name="Uohara A."/>
            <person name="Ohji S."/>
            <person name="Ichikawa N."/>
        </authorList>
    </citation>
    <scope>NUCLEOTIDE SEQUENCE [LARGE SCALE GENOMIC DNA]</scope>
    <source>
        <strain evidence="2 3">NBRC 15537</strain>
    </source>
</reference>
<gene>
    <name evidence="2" type="ORF">HHA01_22510</name>
</gene>
<evidence type="ECO:0000256" key="1">
    <source>
        <dbReference type="SAM" id="MobiDB-lite"/>
    </source>
</evidence>
<comment type="caution">
    <text evidence="2">The sequence shown here is derived from an EMBL/GenBank/DDBJ whole genome shotgun (WGS) entry which is preliminary data.</text>
</comment>
<evidence type="ECO:0000313" key="3">
    <source>
        <dbReference type="Proteomes" id="UP000319812"/>
    </source>
</evidence>